<feature type="domain" description="Glycoside hydrolase family 31 N-terminal" evidence="4">
    <location>
        <begin position="103"/>
        <end position="200"/>
    </location>
</feature>
<feature type="domain" description="Glycoside hydrolase family 31 TIM barrel" evidence="3">
    <location>
        <begin position="245"/>
        <end position="573"/>
    </location>
</feature>
<reference evidence="6" key="1">
    <citation type="journal article" date="2014" name="Angew. Chem. Int. Ed. Engl.">
        <title>Mechanistic insights into polycycle formation by reductive cyclization in ikarugamycin biosynthesis.</title>
        <authorList>
            <person name="Zhang G."/>
            <person name="Zhang W."/>
            <person name="Zhang Q."/>
            <person name="Shi T."/>
            <person name="Ma L."/>
            <person name="Zhu Y."/>
            <person name="Li S."/>
            <person name="Zhang H."/>
            <person name="Zhao Y.L."/>
            <person name="Shi R."/>
            <person name="Zhang C."/>
        </authorList>
    </citation>
    <scope>NUCLEOTIDE SEQUENCE</scope>
    <source>
        <strain evidence="6">Streptomyces sp. ZJ306</strain>
    </source>
</reference>
<keyword evidence="2" id="KW-0326">Glycosidase</keyword>
<dbReference type="GO" id="GO:0005975">
    <property type="term" value="P:carbohydrate metabolic process"/>
    <property type="evidence" value="ECO:0007669"/>
    <property type="project" value="InterPro"/>
</dbReference>
<dbReference type="SUPFAM" id="SSF74650">
    <property type="entry name" value="Galactose mutarotase-like"/>
    <property type="match status" value="1"/>
</dbReference>
<evidence type="ECO:0000259" key="4">
    <source>
        <dbReference type="Pfam" id="PF13802"/>
    </source>
</evidence>
<dbReference type="SUPFAM" id="SSF51445">
    <property type="entry name" value="(Trans)glycosidases"/>
    <property type="match status" value="1"/>
</dbReference>
<keyword evidence="2" id="KW-0378">Hydrolase</keyword>
<feature type="domain" description="Glycosyl hydrolase family 31 C-terminal" evidence="5">
    <location>
        <begin position="585"/>
        <end position="667"/>
    </location>
</feature>
<accession>A0A0B4ZP91</accession>
<dbReference type="Gene3D" id="3.20.20.80">
    <property type="entry name" value="Glycosidases"/>
    <property type="match status" value="1"/>
</dbReference>
<dbReference type="Gene3D" id="2.60.40.1180">
    <property type="entry name" value="Golgi alpha-mannosidase II"/>
    <property type="match status" value="1"/>
</dbReference>
<name>A0A0B4ZP91_9ACTN</name>
<evidence type="ECO:0000313" key="6">
    <source>
        <dbReference type="EMBL" id="AJD77036.1"/>
    </source>
</evidence>
<dbReference type="Pfam" id="PF21365">
    <property type="entry name" value="Glyco_hydro_31_3rd"/>
    <property type="match status" value="1"/>
</dbReference>
<evidence type="ECO:0000256" key="2">
    <source>
        <dbReference type="RuleBase" id="RU361185"/>
    </source>
</evidence>
<protein>
    <submittedName>
        <fullName evidence="6">Putative alpha-glucosidase</fullName>
    </submittedName>
</protein>
<dbReference type="InterPro" id="IPR017853">
    <property type="entry name" value="GH"/>
</dbReference>
<organism evidence="6">
    <name type="scientific">Streptomyces sp. ZJ306</name>
    <dbReference type="NCBI Taxonomy" id="1469403"/>
    <lineage>
        <taxon>Bacteria</taxon>
        <taxon>Bacillati</taxon>
        <taxon>Actinomycetota</taxon>
        <taxon>Actinomycetes</taxon>
        <taxon>Kitasatosporales</taxon>
        <taxon>Streptomycetaceae</taxon>
        <taxon>Streptomyces</taxon>
    </lineage>
</organism>
<evidence type="ECO:0000259" key="3">
    <source>
        <dbReference type="Pfam" id="PF01055"/>
    </source>
</evidence>
<dbReference type="Pfam" id="PF01055">
    <property type="entry name" value="Glyco_hydro_31_2nd"/>
    <property type="match status" value="1"/>
</dbReference>
<dbReference type="Gene3D" id="2.60.40.1760">
    <property type="entry name" value="glycosyl hydrolase (family 31)"/>
    <property type="match status" value="1"/>
</dbReference>
<dbReference type="InterPro" id="IPR000322">
    <property type="entry name" value="Glyco_hydro_31_TIM"/>
</dbReference>
<dbReference type="Pfam" id="PF13802">
    <property type="entry name" value="Gal_mutarotas_2"/>
    <property type="match status" value="1"/>
</dbReference>
<proteinExistence type="inferred from homology"/>
<dbReference type="EMBL" id="KF954512">
    <property type="protein sequence ID" value="AJD77036.1"/>
    <property type="molecule type" value="Genomic_DNA"/>
</dbReference>
<dbReference type="GO" id="GO:0004553">
    <property type="term" value="F:hydrolase activity, hydrolyzing O-glycosyl compounds"/>
    <property type="evidence" value="ECO:0007669"/>
    <property type="project" value="InterPro"/>
</dbReference>
<sequence length="672" mass="73943">MSRHTDPYAAAGPEADGPFLRVTLASGTTVRVECTVPLDGVLRLRLADRPAAVHHHDSPVLLDAPRRPARLHTTPEGVEITGPGVRALWERGPGQGFHFGTYHRFSEPEAGIAPFRSGYRPASRHHRTASWVETIHLNPGHCVYGGGESYQGIDLRGRRRTLRNTEENRAAGRDTAYLNVPLLWSDAGWGLFAHTGGPVDADIGATHAEAARIEIEGDDLDLFLISGDAPTILDRYLTLTGRPHPLPDWAFGVWMSRSSYFTADEMVRTVDELQAAGCPVDVMHVDEWLAGSVLEAAAWTYGPDRRRFPRDWSRQLAQRGVRTSLWINPYVKRGTPLGDELTRRGYLVRDVYGAPAPTADNPDSLVVDFTHPEAREWWCERLADALREEHASAVLADFGEEIPADAVFADGSRGTQRRNSYGLIYQEVVREAGLRARAGDFTAIARSGTAGSQRNPAHWAGDMPSSWSGLASTVRAVESMALSGCSVVTHDAGGYYTPQSFEAAYVVRQRMTPDAVPADVEPELYGRWAQWAAFSPIMRFHGMGRREPTAYPEPVRSAAIAACRLRHRLAPYIAGCAAEATREGGMPLMRPMPLAFPEDRCARDAQLQYLLGPDVLVAPVLERGGRRDLYVPPGEWRQLLGKGSLTGPGWREVRCGPQEFPGYVRAGREIGL</sequence>
<dbReference type="PANTHER" id="PTHR43863:SF2">
    <property type="entry name" value="MALTASE-GLUCOAMYLASE"/>
    <property type="match status" value="1"/>
</dbReference>
<dbReference type="InterPro" id="IPR051816">
    <property type="entry name" value="Glycosyl_Hydrolase_31"/>
</dbReference>
<dbReference type="InterPro" id="IPR025887">
    <property type="entry name" value="Glyco_hydro_31_N_dom"/>
</dbReference>
<evidence type="ECO:0000256" key="1">
    <source>
        <dbReference type="ARBA" id="ARBA00007806"/>
    </source>
</evidence>
<dbReference type="CDD" id="cd14752">
    <property type="entry name" value="GH31_N"/>
    <property type="match status" value="1"/>
</dbReference>
<dbReference type="InterPro" id="IPR048395">
    <property type="entry name" value="Glyco_hydro_31_C"/>
</dbReference>
<dbReference type="AlphaFoldDB" id="A0A0B4ZP91"/>
<dbReference type="PANTHER" id="PTHR43863">
    <property type="entry name" value="HYDROLASE, PUTATIVE (AFU_ORTHOLOGUE AFUA_1G03140)-RELATED"/>
    <property type="match status" value="1"/>
</dbReference>
<comment type="similarity">
    <text evidence="1 2">Belongs to the glycosyl hydrolase 31 family.</text>
</comment>
<evidence type="ECO:0000259" key="5">
    <source>
        <dbReference type="Pfam" id="PF21365"/>
    </source>
</evidence>
<dbReference type="InterPro" id="IPR013780">
    <property type="entry name" value="Glyco_hydro_b"/>
</dbReference>
<dbReference type="SUPFAM" id="SSF51011">
    <property type="entry name" value="Glycosyl hydrolase domain"/>
    <property type="match status" value="1"/>
</dbReference>
<dbReference type="GO" id="GO:0030246">
    <property type="term" value="F:carbohydrate binding"/>
    <property type="evidence" value="ECO:0007669"/>
    <property type="project" value="InterPro"/>
</dbReference>
<dbReference type="InterPro" id="IPR011013">
    <property type="entry name" value="Gal_mutarotase_sf_dom"/>
</dbReference>